<feature type="compositionally biased region" description="Low complexity" evidence="1">
    <location>
        <begin position="45"/>
        <end position="59"/>
    </location>
</feature>
<keyword evidence="3" id="KW-1185">Reference proteome</keyword>
<gene>
    <name evidence="2" type="ORF">DPMN_096121</name>
</gene>
<evidence type="ECO:0000256" key="1">
    <source>
        <dbReference type="SAM" id="MobiDB-lite"/>
    </source>
</evidence>
<dbReference type="EMBL" id="JAIWYP010000003">
    <property type="protein sequence ID" value="KAH3853592.1"/>
    <property type="molecule type" value="Genomic_DNA"/>
</dbReference>
<reference evidence="2" key="2">
    <citation type="submission" date="2020-11" db="EMBL/GenBank/DDBJ databases">
        <authorList>
            <person name="McCartney M.A."/>
            <person name="Auch B."/>
            <person name="Kono T."/>
            <person name="Mallez S."/>
            <person name="Becker A."/>
            <person name="Gohl D.M."/>
            <person name="Silverstein K.A.T."/>
            <person name="Koren S."/>
            <person name="Bechman K.B."/>
            <person name="Herman A."/>
            <person name="Abrahante J.E."/>
            <person name="Garbe J."/>
        </authorList>
    </citation>
    <scope>NUCLEOTIDE SEQUENCE</scope>
    <source>
        <strain evidence="2">Duluth1</strain>
        <tissue evidence="2">Whole animal</tissue>
    </source>
</reference>
<comment type="caution">
    <text evidence="2">The sequence shown here is derived from an EMBL/GenBank/DDBJ whole genome shotgun (WGS) entry which is preliminary data.</text>
</comment>
<feature type="compositionally biased region" description="Polar residues" evidence="1">
    <location>
        <begin position="110"/>
        <end position="125"/>
    </location>
</feature>
<name>A0A9D4R4G2_DREPO</name>
<feature type="compositionally biased region" description="Basic and acidic residues" evidence="1">
    <location>
        <begin position="1"/>
        <end position="20"/>
    </location>
</feature>
<feature type="region of interest" description="Disordered" evidence="1">
    <location>
        <begin position="1"/>
        <end position="132"/>
    </location>
</feature>
<proteinExistence type="predicted"/>
<feature type="compositionally biased region" description="Polar residues" evidence="1">
    <location>
        <begin position="60"/>
        <end position="98"/>
    </location>
</feature>
<protein>
    <submittedName>
        <fullName evidence="2">Uncharacterized protein</fullName>
    </submittedName>
</protein>
<dbReference type="AlphaFoldDB" id="A0A9D4R4G2"/>
<dbReference type="Proteomes" id="UP000828390">
    <property type="component" value="Unassembled WGS sequence"/>
</dbReference>
<accession>A0A9D4R4G2</accession>
<reference evidence="2" key="1">
    <citation type="journal article" date="2019" name="bioRxiv">
        <title>The Genome of the Zebra Mussel, Dreissena polymorpha: A Resource for Invasive Species Research.</title>
        <authorList>
            <person name="McCartney M.A."/>
            <person name="Auch B."/>
            <person name="Kono T."/>
            <person name="Mallez S."/>
            <person name="Zhang Y."/>
            <person name="Obille A."/>
            <person name="Becker A."/>
            <person name="Abrahante J.E."/>
            <person name="Garbe J."/>
            <person name="Badalamenti J.P."/>
            <person name="Herman A."/>
            <person name="Mangelson H."/>
            <person name="Liachko I."/>
            <person name="Sullivan S."/>
            <person name="Sone E.D."/>
            <person name="Koren S."/>
            <person name="Silverstein K.A.T."/>
            <person name="Beckman K.B."/>
            <person name="Gohl D.M."/>
        </authorList>
    </citation>
    <scope>NUCLEOTIDE SEQUENCE</scope>
    <source>
        <strain evidence="2">Duluth1</strain>
        <tissue evidence="2">Whole animal</tissue>
    </source>
</reference>
<sequence length="132" mass="14682">MSHAHSTDKPQNREQSHELAAEPPHMEQTPENWYKQPKATTQHIRTASASRGRTTTKSKNVNALSNVLNNTMKNKTTQGPPTPRATQRNRSASINRNTGKPKYNTPPKDVNNSIPINTPNAGTNQEHPRTAQ</sequence>
<evidence type="ECO:0000313" key="2">
    <source>
        <dbReference type="EMBL" id="KAH3853592.1"/>
    </source>
</evidence>
<evidence type="ECO:0000313" key="3">
    <source>
        <dbReference type="Proteomes" id="UP000828390"/>
    </source>
</evidence>
<organism evidence="2 3">
    <name type="scientific">Dreissena polymorpha</name>
    <name type="common">Zebra mussel</name>
    <name type="synonym">Mytilus polymorpha</name>
    <dbReference type="NCBI Taxonomy" id="45954"/>
    <lineage>
        <taxon>Eukaryota</taxon>
        <taxon>Metazoa</taxon>
        <taxon>Spiralia</taxon>
        <taxon>Lophotrochozoa</taxon>
        <taxon>Mollusca</taxon>
        <taxon>Bivalvia</taxon>
        <taxon>Autobranchia</taxon>
        <taxon>Heteroconchia</taxon>
        <taxon>Euheterodonta</taxon>
        <taxon>Imparidentia</taxon>
        <taxon>Neoheterodontei</taxon>
        <taxon>Myida</taxon>
        <taxon>Dreissenoidea</taxon>
        <taxon>Dreissenidae</taxon>
        <taxon>Dreissena</taxon>
    </lineage>
</organism>